<dbReference type="OrthoDB" id="428042at2"/>
<organism evidence="1 2">
    <name type="scientific">Gloeocapsopsis dulcis AAB1 = 1H9</name>
    <dbReference type="NCBI Taxonomy" id="1433147"/>
    <lineage>
        <taxon>Bacteria</taxon>
        <taxon>Bacillati</taxon>
        <taxon>Cyanobacteriota</taxon>
        <taxon>Cyanophyceae</taxon>
        <taxon>Oscillatoriophycideae</taxon>
        <taxon>Chroococcales</taxon>
        <taxon>Chroococcaceae</taxon>
        <taxon>Gloeocapsopsis</taxon>
        <taxon>Gloeocapsopsis dulcis</taxon>
    </lineage>
</organism>
<sequence>MSSQDSWSCLSVQQFFSLCNWQGQALENYWQYPNQPLNSTLWQSLSVQQFFSLCNWQGQVLEDNWQHLDPSLYLTLQAEAAIANHHTSWQCLSVQEFFSLCHWQGQRLERTWHLADSSMHLTFQVREFFQFLPWEGNPEIGSLPNDLSTSEPTLKGLVTTTLTDLSELF</sequence>
<dbReference type="RefSeq" id="WP_105217842.1">
    <property type="nucleotide sequence ID" value="NZ_CAWNSU010000036.1"/>
</dbReference>
<evidence type="ECO:0000313" key="1">
    <source>
        <dbReference type="EMBL" id="MUL36850.1"/>
    </source>
</evidence>
<reference evidence="1 2" key="1">
    <citation type="journal article" date="2019" name="Front. Microbiol.">
        <title>Genomic Features for Desiccation Tolerance and Sugar Biosynthesis in the Extremophile Gloeocapsopsis sp. UTEX B3054.</title>
        <authorList>
            <person name="Urrejola C."/>
            <person name="Alcorta J."/>
            <person name="Salas L."/>
            <person name="Vasquez M."/>
            <person name="Polz M.F."/>
            <person name="Vicuna R."/>
            <person name="Diez B."/>
        </authorList>
    </citation>
    <scope>NUCLEOTIDE SEQUENCE [LARGE SCALE GENOMIC DNA]</scope>
    <source>
        <strain evidence="1 2">1H9</strain>
    </source>
</reference>
<proteinExistence type="predicted"/>
<accession>A0A6N8FUP0</accession>
<dbReference type="AlphaFoldDB" id="A0A6N8FUP0"/>
<gene>
    <name evidence="1" type="ORF">BWI75_10955</name>
</gene>
<protein>
    <submittedName>
        <fullName evidence="1">Uncharacterized protein</fullName>
    </submittedName>
</protein>
<evidence type="ECO:0000313" key="2">
    <source>
        <dbReference type="Proteomes" id="UP000441797"/>
    </source>
</evidence>
<dbReference type="Proteomes" id="UP000441797">
    <property type="component" value="Unassembled WGS sequence"/>
</dbReference>
<keyword evidence="2" id="KW-1185">Reference proteome</keyword>
<comment type="caution">
    <text evidence="1">The sequence shown here is derived from an EMBL/GenBank/DDBJ whole genome shotgun (WGS) entry which is preliminary data.</text>
</comment>
<name>A0A6N8FUP0_9CHRO</name>
<dbReference type="EMBL" id="NAPY01000014">
    <property type="protein sequence ID" value="MUL36850.1"/>
    <property type="molecule type" value="Genomic_DNA"/>
</dbReference>